<dbReference type="Pfam" id="PF14873">
    <property type="entry name" value="BNR_assoc_N"/>
    <property type="match status" value="1"/>
</dbReference>
<dbReference type="RefSeq" id="WP_146661892.1">
    <property type="nucleotide sequence ID" value="NZ_CP019791.1"/>
</dbReference>
<keyword evidence="4" id="KW-0677">Repeat</keyword>
<evidence type="ECO:0000313" key="8">
    <source>
        <dbReference type="EMBL" id="AQT68677.1"/>
    </source>
</evidence>
<keyword evidence="9" id="KW-1185">Reference proteome</keyword>
<evidence type="ECO:0000256" key="1">
    <source>
        <dbReference type="ARBA" id="ARBA00000427"/>
    </source>
</evidence>
<accession>A0A1U9NLJ7</accession>
<sequence length="678" mass="74625" precursor="true">MGRRVGFFGLLAVAVFWGVAGCTSVRAAGDDPVVVNTSFEDFERGDFSELGAEWGKVLAERGDVQIDTHHKSGSQCLRLMGGEGRSVVFAFDEPALVYEIAFWAERWTSRAPFMFRVDVKGTGGWEEIFNGDKEVRVGRAFLSHVVIRPDSKISAVRFRSNAPSDTGVLIDDLMITRPVKMSVQSVKADQIIVPVCHRNERNPLMRVNVTTSGNLEPASLEKMVFDLEGTTQVSDIDELKVFYSGSDAGFGAGEQFGIAMVPYGKRVTFRGQQRLAHGDNYFWLSCELDEDADLMHKVDAVCERVEISGSAEMIKPAGEKDDIRKRIGVALRDAGDDGVRAYRIPGLATTNEGTLIAVYDIRRHGMGDLPGNIDVGMSRSTDGGQTWEPMKVIMDMGEPHGQNGVGDPAVLVDDVTGTIWVSALWSKGNNGWHGSGPGLSPDETGQFVLAKSEDDGKTWSEPINITRQIKKPEWRLLLQGPGKGITMRDGTLVFPAQFRDKNGMPHSTIIYSKDRGETWDIGTGAKSNTTEAQVVELNDGSLMLNMRDNRGGSRSVYVTDDLGKTWEAHPTSRKALIEPVCMASIIRFASVKDGDERNILLFSNPDRRSGRKDITIKASLDEGMTWKEENELLIHEPYCAGYSCMTKIDDEHVGILYEGGGTALMVFEKIHIDEILAE</sequence>
<dbReference type="GO" id="GO:0009313">
    <property type="term" value="P:oligosaccharide catabolic process"/>
    <property type="evidence" value="ECO:0007669"/>
    <property type="project" value="TreeGrafter"/>
</dbReference>
<keyword evidence="5" id="KW-0732">Signal</keyword>
<name>A0A1U9NLJ7_9BACT</name>
<dbReference type="GO" id="GO:0016020">
    <property type="term" value="C:membrane"/>
    <property type="evidence" value="ECO:0007669"/>
    <property type="project" value="TreeGrafter"/>
</dbReference>
<dbReference type="SUPFAM" id="SSF50939">
    <property type="entry name" value="Sialidases"/>
    <property type="match status" value="1"/>
</dbReference>
<dbReference type="InterPro" id="IPR036278">
    <property type="entry name" value="Sialidase_sf"/>
</dbReference>
<evidence type="ECO:0000259" key="7">
    <source>
        <dbReference type="Pfam" id="PF14873"/>
    </source>
</evidence>
<dbReference type="STRING" id="1936003.STSP2_01847"/>
<evidence type="ECO:0000256" key="5">
    <source>
        <dbReference type="SAM" id="SignalP"/>
    </source>
</evidence>
<evidence type="ECO:0000256" key="3">
    <source>
        <dbReference type="ARBA" id="ARBA00012733"/>
    </source>
</evidence>
<dbReference type="PANTHER" id="PTHR10628">
    <property type="entry name" value="SIALIDASE"/>
    <property type="match status" value="1"/>
</dbReference>
<organism evidence="8 9">
    <name type="scientific">Anaerohalosphaera lusitana</name>
    <dbReference type="NCBI Taxonomy" id="1936003"/>
    <lineage>
        <taxon>Bacteria</taxon>
        <taxon>Pseudomonadati</taxon>
        <taxon>Planctomycetota</taxon>
        <taxon>Phycisphaerae</taxon>
        <taxon>Sedimentisphaerales</taxon>
        <taxon>Anaerohalosphaeraceae</taxon>
        <taxon>Anaerohalosphaera</taxon>
    </lineage>
</organism>
<dbReference type="GO" id="GO:0005737">
    <property type="term" value="C:cytoplasm"/>
    <property type="evidence" value="ECO:0007669"/>
    <property type="project" value="TreeGrafter"/>
</dbReference>
<dbReference type="GO" id="GO:0006689">
    <property type="term" value="P:ganglioside catabolic process"/>
    <property type="evidence" value="ECO:0007669"/>
    <property type="project" value="TreeGrafter"/>
</dbReference>
<comment type="catalytic activity">
    <reaction evidence="1">
        <text>Hydrolysis of alpha-(2-&gt;3)-, alpha-(2-&gt;6)-, alpha-(2-&gt;8)- glycosidic linkages of terminal sialic acid residues in oligosaccharides, glycoproteins, glycolipids, colominic acid and synthetic substrates.</text>
        <dbReference type="EC" id="3.2.1.18"/>
    </reaction>
</comment>
<dbReference type="Pfam" id="PF13859">
    <property type="entry name" value="BNR_3"/>
    <property type="match status" value="1"/>
</dbReference>
<reference evidence="9" key="1">
    <citation type="submission" date="2017-02" db="EMBL/GenBank/DDBJ databases">
        <title>Comparative genomics and description of representatives of a novel lineage of planctomycetes thriving in anoxic sediments.</title>
        <authorList>
            <person name="Spring S."/>
            <person name="Bunk B."/>
            <person name="Sproer C."/>
        </authorList>
    </citation>
    <scope>NUCLEOTIDE SEQUENCE [LARGE SCALE GENOMIC DNA]</scope>
    <source>
        <strain evidence="9">ST-NAGAB-D1</strain>
    </source>
</reference>
<dbReference type="Gene3D" id="2.120.10.10">
    <property type="match status" value="1"/>
</dbReference>
<dbReference type="InterPro" id="IPR029456">
    <property type="entry name" value="Sialidase_N"/>
</dbReference>
<dbReference type="EC" id="3.2.1.18" evidence="3"/>
<evidence type="ECO:0000313" key="9">
    <source>
        <dbReference type="Proteomes" id="UP000189674"/>
    </source>
</evidence>
<keyword evidence="8" id="KW-0378">Hydrolase</keyword>
<feature type="chain" id="PRO_5012956677" description="exo-alpha-sialidase" evidence="5">
    <location>
        <begin position="28"/>
        <end position="678"/>
    </location>
</feature>
<keyword evidence="8" id="KW-0326">Glycosidase</keyword>
<dbReference type="PROSITE" id="PS51257">
    <property type="entry name" value="PROKAR_LIPOPROTEIN"/>
    <property type="match status" value="1"/>
</dbReference>
<dbReference type="CDD" id="cd15482">
    <property type="entry name" value="Sialidase_non-viral"/>
    <property type="match status" value="1"/>
</dbReference>
<dbReference type="GO" id="GO:0004308">
    <property type="term" value="F:exo-alpha-sialidase activity"/>
    <property type="evidence" value="ECO:0007669"/>
    <property type="project" value="UniProtKB-EC"/>
</dbReference>
<dbReference type="OrthoDB" id="7294637at2"/>
<feature type="domain" description="Sialidase N-terminal" evidence="7">
    <location>
        <begin position="184"/>
        <end position="309"/>
    </location>
</feature>
<dbReference type="InterPro" id="IPR011040">
    <property type="entry name" value="Sialidase"/>
</dbReference>
<dbReference type="AlphaFoldDB" id="A0A1U9NLJ7"/>
<evidence type="ECO:0000256" key="2">
    <source>
        <dbReference type="ARBA" id="ARBA00009348"/>
    </source>
</evidence>
<evidence type="ECO:0000256" key="4">
    <source>
        <dbReference type="ARBA" id="ARBA00022737"/>
    </source>
</evidence>
<dbReference type="InterPro" id="IPR008377">
    <property type="entry name" value="Sialidase_trypan"/>
</dbReference>
<dbReference type="EMBL" id="CP019791">
    <property type="protein sequence ID" value="AQT68677.1"/>
    <property type="molecule type" value="Genomic_DNA"/>
</dbReference>
<proteinExistence type="inferred from homology"/>
<feature type="domain" description="Sialidase" evidence="6">
    <location>
        <begin position="344"/>
        <end position="618"/>
    </location>
</feature>
<protein>
    <recommendedName>
        <fullName evidence="3">exo-alpha-sialidase</fullName>
        <ecNumber evidence="3">3.2.1.18</ecNumber>
    </recommendedName>
</protein>
<comment type="similarity">
    <text evidence="2">Belongs to the glycosyl hydrolase 33 family.</text>
</comment>
<dbReference type="InterPro" id="IPR026856">
    <property type="entry name" value="Sialidase_fam"/>
</dbReference>
<dbReference type="PRINTS" id="PR01803">
    <property type="entry name" value="TCSIALIDASE"/>
</dbReference>
<dbReference type="PANTHER" id="PTHR10628:SF30">
    <property type="entry name" value="EXO-ALPHA-SIALIDASE"/>
    <property type="match status" value="1"/>
</dbReference>
<dbReference type="Gene3D" id="2.60.40.1290">
    <property type="match status" value="2"/>
</dbReference>
<evidence type="ECO:0000259" key="6">
    <source>
        <dbReference type="Pfam" id="PF13859"/>
    </source>
</evidence>
<feature type="signal peptide" evidence="5">
    <location>
        <begin position="1"/>
        <end position="27"/>
    </location>
</feature>
<gene>
    <name evidence="8" type="primary">nedA_5</name>
    <name evidence="8" type="ORF">STSP2_01847</name>
</gene>
<dbReference type="Proteomes" id="UP000189674">
    <property type="component" value="Chromosome"/>
</dbReference>
<dbReference type="KEGG" id="alus:STSP2_01847"/>